<dbReference type="PROSITE" id="PS50003">
    <property type="entry name" value="PH_DOMAIN"/>
    <property type="match status" value="1"/>
</dbReference>
<accession>A0A8D1B886</accession>
<dbReference type="InterPro" id="IPR008936">
    <property type="entry name" value="Rho_GTPase_activation_prot"/>
</dbReference>
<evidence type="ECO:0000259" key="9">
    <source>
        <dbReference type="PROSITE" id="PS50018"/>
    </source>
</evidence>
<dbReference type="Gene3D" id="1.10.506.10">
    <property type="entry name" value="GTPase Activation - p120gap, domain 1"/>
    <property type="match status" value="1"/>
</dbReference>
<dbReference type="InterPro" id="IPR039360">
    <property type="entry name" value="Ras_GTPase"/>
</dbReference>
<dbReference type="SUPFAM" id="SSF49562">
    <property type="entry name" value="C2 domain (Calcium/lipid-binding domain, CaLB)"/>
    <property type="match status" value="2"/>
</dbReference>
<dbReference type="GO" id="GO:0071277">
    <property type="term" value="P:cellular response to calcium ion"/>
    <property type="evidence" value="ECO:0007669"/>
    <property type="project" value="InterPro"/>
</dbReference>
<evidence type="ECO:0000259" key="7">
    <source>
        <dbReference type="PROSITE" id="PS50003"/>
    </source>
</evidence>
<feature type="domain" description="PH" evidence="7">
    <location>
        <begin position="567"/>
        <end position="674"/>
    </location>
</feature>
<dbReference type="CDD" id="cd05135">
    <property type="entry name" value="RasGAP_RASAL"/>
    <property type="match status" value="1"/>
</dbReference>
<dbReference type="SMART" id="SM00233">
    <property type="entry name" value="PH"/>
    <property type="match status" value="1"/>
</dbReference>
<dbReference type="FunFam" id="2.60.40.150:FF:000069">
    <property type="entry name" value="Ras GTPase-activating protein 4 isoform 1"/>
    <property type="match status" value="1"/>
</dbReference>
<evidence type="ECO:0000256" key="2">
    <source>
        <dbReference type="ARBA" id="ARBA00022723"/>
    </source>
</evidence>
<dbReference type="PROSITE" id="PS51113">
    <property type="entry name" value="ZF_BTK"/>
    <property type="match status" value="1"/>
</dbReference>
<dbReference type="GO" id="GO:0035556">
    <property type="term" value="P:intracellular signal transduction"/>
    <property type="evidence" value="ECO:0007669"/>
    <property type="project" value="InterPro"/>
</dbReference>
<dbReference type="PROSITE" id="PS50004">
    <property type="entry name" value="C2"/>
    <property type="match status" value="2"/>
</dbReference>
<dbReference type="Pfam" id="PF00779">
    <property type="entry name" value="BTK"/>
    <property type="match status" value="1"/>
</dbReference>
<dbReference type="SMART" id="SM00107">
    <property type="entry name" value="BTK"/>
    <property type="match status" value="1"/>
</dbReference>
<evidence type="ECO:0000313" key="10">
    <source>
        <dbReference type="Ensembl" id="ENSSSCP00035044152.1"/>
    </source>
</evidence>
<dbReference type="InterPro" id="IPR011993">
    <property type="entry name" value="PH-like_dom_sf"/>
</dbReference>
<evidence type="ECO:0000256" key="3">
    <source>
        <dbReference type="ARBA" id="ARBA00022737"/>
    </source>
</evidence>
<evidence type="ECO:0000256" key="6">
    <source>
        <dbReference type="PROSITE-ProRule" id="PRU00432"/>
    </source>
</evidence>
<keyword evidence="2" id="KW-0479">Metal-binding</keyword>
<feature type="domain" description="C2" evidence="8">
    <location>
        <begin position="1"/>
        <end position="105"/>
    </location>
</feature>
<evidence type="ECO:0000256" key="1">
    <source>
        <dbReference type="ARBA" id="ARBA00022468"/>
    </source>
</evidence>
<dbReference type="PROSITE" id="PS50018">
    <property type="entry name" value="RAS_GTPASE_ACTIV_2"/>
    <property type="match status" value="1"/>
</dbReference>
<dbReference type="InterPro" id="IPR037776">
    <property type="entry name" value="RASAL_RasGAP"/>
</dbReference>
<dbReference type="Ensembl" id="ENSSSCT00035103266.1">
    <property type="protein sequence ID" value="ENSSSCP00035044152.1"/>
    <property type="gene ID" value="ENSSSCG00035075942.1"/>
</dbReference>
<dbReference type="GO" id="GO:0046580">
    <property type="term" value="P:negative regulation of Ras protein signal transduction"/>
    <property type="evidence" value="ECO:0007669"/>
    <property type="project" value="InterPro"/>
</dbReference>
<keyword evidence="1" id="KW-0343">GTPase activation</keyword>
<dbReference type="Pfam" id="PF00169">
    <property type="entry name" value="PH"/>
    <property type="match status" value="1"/>
</dbReference>
<reference evidence="10" key="1">
    <citation type="submission" date="2025-08" db="UniProtKB">
        <authorList>
            <consortium name="Ensembl"/>
        </authorList>
    </citation>
    <scope>IDENTIFICATION</scope>
</reference>
<dbReference type="SMART" id="SM00323">
    <property type="entry name" value="RasGAP"/>
    <property type="match status" value="1"/>
</dbReference>
<dbReference type="Proteomes" id="UP000694720">
    <property type="component" value="Unplaced"/>
</dbReference>
<dbReference type="InterPro" id="IPR001936">
    <property type="entry name" value="RasGAP_dom"/>
</dbReference>
<dbReference type="Gene3D" id="2.30.29.30">
    <property type="entry name" value="Pleckstrin-homology domain (PH domain)/Phosphotyrosine-binding domain (PTB)"/>
    <property type="match status" value="1"/>
</dbReference>
<dbReference type="InterPro" id="IPR000008">
    <property type="entry name" value="C2_dom"/>
</dbReference>
<evidence type="ECO:0000313" key="11">
    <source>
        <dbReference type="Proteomes" id="UP000694720"/>
    </source>
</evidence>
<dbReference type="FunFam" id="2.30.29.30:FF:000283">
    <property type="entry name" value="Ras GTPase-activating protein 4 isoform 1"/>
    <property type="match status" value="1"/>
</dbReference>
<evidence type="ECO:0008006" key="12">
    <source>
        <dbReference type="Google" id="ProtNLM"/>
    </source>
</evidence>
<dbReference type="FunFam" id="2.60.40.150:FF:000150">
    <property type="entry name" value="RAS protein activator like 1"/>
    <property type="match status" value="1"/>
</dbReference>
<dbReference type="GO" id="GO:0008270">
    <property type="term" value="F:zinc ion binding"/>
    <property type="evidence" value="ECO:0007669"/>
    <property type="project" value="UniProtKB-KW"/>
</dbReference>
<name>A0A8D1B886_PIG</name>
<dbReference type="PANTHER" id="PTHR10194:SF3">
    <property type="entry name" value="RASGAP-ACTIVATING-LIKE PROTEIN 1"/>
    <property type="match status" value="1"/>
</dbReference>
<dbReference type="Pfam" id="PF00168">
    <property type="entry name" value="C2"/>
    <property type="match status" value="2"/>
</dbReference>
<dbReference type="Gene3D" id="2.60.40.150">
    <property type="entry name" value="C2 domain"/>
    <property type="match status" value="2"/>
</dbReference>
<dbReference type="GO" id="GO:0005096">
    <property type="term" value="F:GTPase activator activity"/>
    <property type="evidence" value="ECO:0007669"/>
    <property type="project" value="UniProtKB-KW"/>
</dbReference>
<dbReference type="SMART" id="SM00239">
    <property type="entry name" value="C2"/>
    <property type="match status" value="2"/>
</dbReference>
<evidence type="ECO:0000256" key="5">
    <source>
        <dbReference type="ARBA" id="ARBA00022833"/>
    </source>
</evidence>
<dbReference type="SUPFAM" id="SSF50729">
    <property type="entry name" value="PH domain-like"/>
    <property type="match status" value="1"/>
</dbReference>
<dbReference type="PANTHER" id="PTHR10194">
    <property type="entry name" value="RAS GTPASE-ACTIVATING PROTEINS"/>
    <property type="match status" value="1"/>
</dbReference>
<evidence type="ECO:0000256" key="4">
    <source>
        <dbReference type="ARBA" id="ARBA00022771"/>
    </source>
</evidence>
<proteinExistence type="predicted"/>
<dbReference type="AlphaFoldDB" id="A0A8D1B886"/>
<evidence type="ECO:0000259" key="8">
    <source>
        <dbReference type="PROSITE" id="PS50004"/>
    </source>
</evidence>
<feature type="domain" description="Ras-GAP" evidence="9">
    <location>
        <begin position="301"/>
        <end position="512"/>
    </location>
</feature>
<organism evidence="10 11">
    <name type="scientific">Sus scrofa</name>
    <name type="common">Pig</name>
    <dbReference type="NCBI Taxonomy" id="9823"/>
    <lineage>
        <taxon>Eukaryota</taxon>
        <taxon>Metazoa</taxon>
        <taxon>Chordata</taxon>
        <taxon>Craniata</taxon>
        <taxon>Vertebrata</taxon>
        <taxon>Euteleostomi</taxon>
        <taxon>Mammalia</taxon>
        <taxon>Eutheria</taxon>
        <taxon>Laurasiatheria</taxon>
        <taxon>Artiodactyla</taxon>
        <taxon>Suina</taxon>
        <taxon>Suidae</taxon>
        <taxon>Sus</taxon>
    </lineage>
</organism>
<feature type="domain" description="C2" evidence="8">
    <location>
        <begin position="116"/>
        <end position="231"/>
    </location>
</feature>
<sequence>MAKSSSLNVRVVEGRALPAKDVSGSSDPYCIVKVDDEVVARTATIWRSLSPFWGEEYTVHLPLDFHHLAFYVLDEDTVGHDDVIGKISLSREAIAADPRGIDSWINLSRVDPDAEVQGEICLAVQMLEDVRGHCLRCHVLQARDLAPRDISGTSDPFARVFWGSQSSETSTIKKTRFPHWDEVLELREMPGPPAPLRVELWDWDMVGKNDFLGMVEFPPQVLQQNPPNGWFRLLPFPRVEEDSGGNLGALRLKVRLTEDRVLPSQYYQPLRELLLESVLGPAEEDAASPLAVLEELTLGDCRQELATKLVKLFLGQGLAGPFLDYLTRREVARTTDPNTLFRSNSLASKSMEQFMKLVGMPYLHELLKPVINRVFEEKKYMELDPCKMDLGRTRRISFKGAPSEEHVREASLGLLTGYLGPIVDAIVGSVGRCPPAMRLAFKQLHQRVEERFPQAEHEQDVKYLAISGFLFLRFFAPAILTPKLFDLRDQHADPQTSRSLLLLAKAVQSIGNLGQQLGQGKELWIAPLHPFLLQSIARVRDFLDQLVNVDGKEEAGGPARALVPPSVTVREGYLLKRKDEPTSLATRFAFKKRYFRLSGEMLSYSKSPEWQMCSSIPVSHIRAVERVDEGAFQLPHVMQVVTQDGAGALHTTYLQCKNVNDLNQWLSALRKASAPNPDKLAACHPGAFRSAHWTCCLQAERSAAGCSRTHSAVTLGDWSDPLDPDAETQMVYRQLLLGRDRLRMTFLEDSNVDPAPEADTGACPDAPAQQREAAARLLKVLADLDQAHEEFQQQEQGKVAPGSFRP</sequence>
<protein>
    <recommendedName>
        <fullName evidence="12">RasGAP-activating-like protein 1</fullName>
    </recommendedName>
</protein>
<dbReference type="PROSITE" id="PS00509">
    <property type="entry name" value="RAS_GTPASE_ACTIV_1"/>
    <property type="match status" value="1"/>
</dbReference>
<dbReference type="InterPro" id="IPR023152">
    <property type="entry name" value="RasGAP_CS"/>
</dbReference>
<dbReference type="InterPro" id="IPR001562">
    <property type="entry name" value="Znf_Btk_motif"/>
</dbReference>
<dbReference type="InterPro" id="IPR035892">
    <property type="entry name" value="C2_domain_sf"/>
</dbReference>
<keyword evidence="3" id="KW-0677">Repeat</keyword>
<dbReference type="InterPro" id="IPR001849">
    <property type="entry name" value="PH_domain"/>
</dbReference>
<dbReference type="Pfam" id="PF00616">
    <property type="entry name" value="RasGAP"/>
    <property type="match status" value="1"/>
</dbReference>
<keyword evidence="4 6" id="KW-0863">Zinc-finger</keyword>
<dbReference type="SUPFAM" id="SSF48350">
    <property type="entry name" value="GTPase activation domain, GAP"/>
    <property type="match status" value="1"/>
</dbReference>
<keyword evidence="5" id="KW-0862">Zinc</keyword>